<dbReference type="EMBL" id="CP021780">
    <property type="protein sequence ID" value="ASA21845.1"/>
    <property type="molecule type" value="Genomic_DNA"/>
</dbReference>
<dbReference type="AlphaFoldDB" id="A0A2Z2KDH2"/>
<dbReference type="RefSeq" id="WP_087915852.1">
    <property type="nucleotide sequence ID" value="NZ_CP021780.1"/>
</dbReference>
<reference evidence="1 2" key="1">
    <citation type="submission" date="2017-06" db="EMBL/GenBank/DDBJ databases">
        <title>Complete genome sequence of Paenibacillus donghaensis KCTC 13049T isolated from East Sea sediment, South Korea.</title>
        <authorList>
            <person name="Jung B.K."/>
            <person name="Hong S.-J."/>
            <person name="Shin J.-H."/>
        </authorList>
    </citation>
    <scope>NUCLEOTIDE SEQUENCE [LARGE SCALE GENOMIC DNA]</scope>
    <source>
        <strain evidence="1 2">KCTC 13049</strain>
    </source>
</reference>
<keyword evidence="2" id="KW-1185">Reference proteome</keyword>
<sequence length="128" mass="14237">MRRQITCYEGGIVTVWNVKEVEGIGPMQPFETTVNVMNVGEGNALIFFFSIEVEGEVKPREFSVNFSKVNHEKSLAAIANGATINFSSLDVPRQEDMIFAELQLYMIKGGVGCLLPNETIQDAIKMFT</sequence>
<gene>
    <name evidence="1" type="ORF">B9T62_14305</name>
</gene>
<evidence type="ECO:0000313" key="1">
    <source>
        <dbReference type="EMBL" id="ASA21845.1"/>
    </source>
</evidence>
<protein>
    <submittedName>
        <fullName evidence="1">Uncharacterized protein</fullName>
    </submittedName>
</protein>
<accession>A0A2Z2KDH2</accession>
<proteinExistence type="predicted"/>
<evidence type="ECO:0000313" key="2">
    <source>
        <dbReference type="Proteomes" id="UP000249890"/>
    </source>
</evidence>
<organism evidence="1 2">
    <name type="scientific">Paenibacillus donghaensis</name>
    <dbReference type="NCBI Taxonomy" id="414771"/>
    <lineage>
        <taxon>Bacteria</taxon>
        <taxon>Bacillati</taxon>
        <taxon>Bacillota</taxon>
        <taxon>Bacilli</taxon>
        <taxon>Bacillales</taxon>
        <taxon>Paenibacillaceae</taxon>
        <taxon>Paenibacillus</taxon>
    </lineage>
</organism>
<dbReference type="KEGG" id="pdh:B9T62_14305"/>
<name>A0A2Z2KDH2_9BACL</name>
<dbReference type="Proteomes" id="UP000249890">
    <property type="component" value="Chromosome"/>
</dbReference>